<evidence type="ECO:0000313" key="4">
    <source>
        <dbReference type="Proteomes" id="UP000016505"/>
    </source>
</evidence>
<sequence length="300" mass="33095">MKTSIFAFLIACAFSCSAQNWPDWVTQPQKSDEYITAVGIGESRLAAKQAALADIITQLSVDVSTQQLQKLTKQDNQSSNYFEQATTLTSLPFTLTGLEELNALEENNLFALKMGVKKSVLVKNLKSDLSKLSRISAPENNNEQRFIWALKNSGELNVATKKLAVLEHLSGPKLFIQSTLNNLLTEQAKALNAVSCDVIGANNISEIKSALNNALPHSGDTRLWVRPQIRWQYAKSNNKYSAKAILTLALTRSSTPFKVLLQQDLVAQESAATQENAKQKATNNLVQQLKAPASQWLFDI</sequence>
<dbReference type="RefSeq" id="WP_010553653.1">
    <property type="nucleotide sequence ID" value="NZ_CP011026.1"/>
</dbReference>
<organism evidence="3 4">
    <name type="scientific">Pseudoalteromonas arctica A 37-1-2</name>
    <dbReference type="NCBI Taxonomy" id="1117313"/>
    <lineage>
        <taxon>Bacteria</taxon>
        <taxon>Pseudomonadati</taxon>
        <taxon>Pseudomonadota</taxon>
        <taxon>Gammaproteobacteria</taxon>
        <taxon>Alteromonadales</taxon>
        <taxon>Pseudoalteromonadaceae</taxon>
        <taxon>Pseudoalteromonas</taxon>
    </lineage>
</organism>
<dbReference type="Proteomes" id="UP000016505">
    <property type="component" value="Chromosome II"/>
</dbReference>
<evidence type="ECO:0000256" key="1">
    <source>
        <dbReference type="SAM" id="SignalP"/>
    </source>
</evidence>
<dbReference type="Gene3D" id="3.10.28.20">
    <property type="entry name" value="Acetamidase/Formamidase-like domains"/>
    <property type="match status" value="1"/>
</dbReference>
<gene>
    <name evidence="3" type="ORF">PARC_b0361</name>
</gene>
<dbReference type="OrthoDB" id="6314308at2"/>
<keyword evidence="1" id="KW-0732">Signal</keyword>
<reference evidence="3 4" key="1">
    <citation type="journal article" date="2012" name="J. Bacteriol.">
        <title>Genome sequences of type strains of seven species of the marine bacterium Pseudoalteromonas.</title>
        <authorList>
            <person name="Xie B.B."/>
            <person name="Shu Y.L."/>
            <person name="Qin Q.L."/>
            <person name="Rong J.C."/>
            <person name="Zhang X.Y."/>
            <person name="Chen X.L."/>
            <person name="Shi M."/>
            <person name="He H.L."/>
            <person name="Zhou B.C."/>
            <person name="Zhang Y.Z."/>
        </authorList>
    </citation>
    <scope>NUCLEOTIDE SEQUENCE [LARGE SCALE GENOMIC DNA]</scope>
    <source>
        <strain evidence="3 4">A 37-1-2</strain>
    </source>
</reference>
<dbReference type="EMBL" id="CP011026">
    <property type="protein sequence ID" value="ATC88575.1"/>
    <property type="molecule type" value="Genomic_DNA"/>
</dbReference>
<evidence type="ECO:0000259" key="2">
    <source>
        <dbReference type="Pfam" id="PF02169"/>
    </source>
</evidence>
<dbReference type="AlphaFoldDB" id="A0A290SA61"/>
<name>A0A290SA61_9GAMM</name>
<dbReference type="InterPro" id="IPR024952">
    <property type="entry name" value="LPP20-like_dom"/>
</dbReference>
<accession>A0A290SA61</accession>
<feature type="domain" description="Lipoprotein LPP20-like" evidence="2">
    <location>
        <begin position="22"/>
        <end position="80"/>
    </location>
</feature>
<feature type="chain" id="PRO_5013194308" description="Lipoprotein LPP20-like domain-containing protein" evidence="1">
    <location>
        <begin position="19"/>
        <end position="300"/>
    </location>
</feature>
<proteinExistence type="predicted"/>
<dbReference type="Pfam" id="PF02169">
    <property type="entry name" value="LPP20"/>
    <property type="match status" value="1"/>
</dbReference>
<protein>
    <recommendedName>
        <fullName evidence="2">Lipoprotein LPP20-like domain-containing protein</fullName>
    </recommendedName>
</protein>
<dbReference type="KEGG" id="part:PARC_b0361"/>
<evidence type="ECO:0000313" key="3">
    <source>
        <dbReference type="EMBL" id="ATC88575.1"/>
    </source>
</evidence>
<feature type="signal peptide" evidence="1">
    <location>
        <begin position="1"/>
        <end position="18"/>
    </location>
</feature>